<sequence>MTMTDAIVDDPQALVASPLFSTRTSEKSSLFRIVCTKSGHIVANCYQVIDLPETWGKFTETGAGGRGRNDGQNGKGHGGRGSRQGTSAIAHVATSAPPPLAVSFGQSLRMYPPSFLAATSFNTPWMPIDTTRNIFNNNLWKLV</sequence>
<evidence type="ECO:0000313" key="1">
    <source>
        <dbReference type="EMBL" id="KAI5673909.1"/>
    </source>
</evidence>
<dbReference type="EMBL" id="CM044703">
    <property type="protein sequence ID" value="KAI5673909.1"/>
    <property type="molecule type" value="Genomic_DNA"/>
</dbReference>
<protein>
    <submittedName>
        <fullName evidence="1">Uncharacterized protein</fullName>
    </submittedName>
</protein>
<evidence type="ECO:0000313" key="2">
    <source>
        <dbReference type="Proteomes" id="UP001060085"/>
    </source>
</evidence>
<name>A0ACC0BMJ6_CATRO</name>
<gene>
    <name evidence="1" type="ORF">M9H77_14273</name>
</gene>
<keyword evidence="2" id="KW-1185">Reference proteome</keyword>
<accession>A0ACC0BMJ6</accession>
<organism evidence="1 2">
    <name type="scientific">Catharanthus roseus</name>
    <name type="common">Madagascar periwinkle</name>
    <name type="synonym">Vinca rosea</name>
    <dbReference type="NCBI Taxonomy" id="4058"/>
    <lineage>
        <taxon>Eukaryota</taxon>
        <taxon>Viridiplantae</taxon>
        <taxon>Streptophyta</taxon>
        <taxon>Embryophyta</taxon>
        <taxon>Tracheophyta</taxon>
        <taxon>Spermatophyta</taxon>
        <taxon>Magnoliopsida</taxon>
        <taxon>eudicotyledons</taxon>
        <taxon>Gunneridae</taxon>
        <taxon>Pentapetalae</taxon>
        <taxon>asterids</taxon>
        <taxon>lamiids</taxon>
        <taxon>Gentianales</taxon>
        <taxon>Apocynaceae</taxon>
        <taxon>Rauvolfioideae</taxon>
        <taxon>Vinceae</taxon>
        <taxon>Catharanthinae</taxon>
        <taxon>Catharanthus</taxon>
    </lineage>
</organism>
<dbReference type="Proteomes" id="UP001060085">
    <property type="component" value="Linkage Group LG03"/>
</dbReference>
<comment type="caution">
    <text evidence="1">The sequence shown here is derived from an EMBL/GenBank/DDBJ whole genome shotgun (WGS) entry which is preliminary data.</text>
</comment>
<reference evidence="2" key="1">
    <citation type="journal article" date="2023" name="Nat. Plants">
        <title>Single-cell RNA sequencing provides a high-resolution roadmap for understanding the multicellular compartmentation of specialized metabolism.</title>
        <authorList>
            <person name="Sun S."/>
            <person name="Shen X."/>
            <person name="Li Y."/>
            <person name="Li Y."/>
            <person name="Wang S."/>
            <person name="Li R."/>
            <person name="Zhang H."/>
            <person name="Shen G."/>
            <person name="Guo B."/>
            <person name="Wei J."/>
            <person name="Xu J."/>
            <person name="St-Pierre B."/>
            <person name="Chen S."/>
            <person name="Sun C."/>
        </authorList>
    </citation>
    <scope>NUCLEOTIDE SEQUENCE [LARGE SCALE GENOMIC DNA]</scope>
</reference>
<proteinExistence type="predicted"/>